<dbReference type="PANTHER" id="PTHR31616:SF0">
    <property type="entry name" value="GLUCAN 1,4-ALPHA-GLUCOSIDASE"/>
    <property type="match status" value="1"/>
</dbReference>
<dbReference type="RefSeq" id="WP_123522655.1">
    <property type="nucleotide sequence ID" value="NZ_JBHLWF010000007.1"/>
</dbReference>
<dbReference type="Gene3D" id="1.50.10.10">
    <property type="match status" value="1"/>
</dbReference>
<evidence type="ECO:0000313" key="3">
    <source>
        <dbReference type="Proteomes" id="UP000294599"/>
    </source>
</evidence>
<comment type="caution">
    <text evidence="2">The sequence shown here is derived from an EMBL/GenBank/DDBJ whole genome shotgun (WGS) entry which is preliminary data.</text>
</comment>
<organism evidence="2 3">
    <name type="scientific">Pseudofulvimonas gallinarii</name>
    <dbReference type="NCBI Taxonomy" id="634155"/>
    <lineage>
        <taxon>Bacteria</taxon>
        <taxon>Pseudomonadati</taxon>
        <taxon>Pseudomonadota</taxon>
        <taxon>Gammaproteobacteria</taxon>
        <taxon>Lysobacterales</taxon>
        <taxon>Rhodanobacteraceae</taxon>
        <taxon>Pseudofulvimonas</taxon>
    </lineage>
</organism>
<accession>A0A4R3LJI8</accession>
<dbReference type="OrthoDB" id="3902805at2"/>
<dbReference type="GO" id="GO:0004553">
    <property type="term" value="F:hydrolase activity, hydrolyzing O-glycosyl compounds"/>
    <property type="evidence" value="ECO:0007669"/>
    <property type="project" value="TreeGrafter"/>
</dbReference>
<name>A0A4R3LJI8_9GAMM</name>
<feature type="domain" description="GH15-like" evidence="1">
    <location>
        <begin position="218"/>
        <end position="580"/>
    </location>
</feature>
<dbReference type="EMBL" id="SMAF01000003">
    <property type="protein sequence ID" value="TCT00353.1"/>
    <property type="molecule type" value="Genomic_DNA"/>
</dbReference>
<protein>
    <submittedName>
        <fullName evidence="2">GH15 family glucan-1,4-alpha-glucosidase</fullName>
    </submittedName>
</protein>
<dbReference type="PANTHER" id="PTHR31616">
    <property type="entry name" value="TREHALASE"/>
    <property type="match status" value="1"/>
</dbReference>
<dbReference type="InterPro" id="IPR011613">
    <property type="entry name" value="GH15-like"/>
</dbReference>
<dbReference type="Proteomes" id="UP000294599">
    <property type="component" value="Unassembled WGS sequence"/>
</dbReference>
<dbReference type="InterPro" id="IPR012341">
    <property type="entry name" value="6hp_glycosidase-like_sf"/>
</dbReference>
<dbReference type="InterPro" id="IPR008928">
    <property type="entry name" value="6-hairpin_glycosidase_sf"/>
</dbReference>
<proteinExistence type="predicted"/>
<evidence type="ECO:0000259" key="1">
    <source>
        <dbReference type="Pfam" id="PF00723"/>
    </source>
</evidence>
<dbReference type="GO" id="GO:0005975">
    <property type="term" value="P:carbohydrate metabolic process"/>
    <property type="evidence" value="ECO:0007669"/>
    <property type="project" value="InterPro"/>
</dbReference>
<dbReference type="SUPFAM" id="SSF48208">
    <property type="entry name" value="Six-hairpin glycosidases"/>
    <property type="match status" value="1"/>
</dbReference>
<dbReference type="AlphaFoldDB" id="A0A4R3LJI8"/>
<keyword evidence="3" id="KW-1185">Reference proteome</keyword>
<sequence>MSSLELGIVGNGTLTALVDGRARIVWSCLPRMDGDPAFCELMQPAHDGHGVHAVVLENLVASRQYYIDNTAVLVSELEDRDGGIVEVLDFAPRHWQYGRLYHPLALLRRLRVRAGTPRIRVQLRPLTGWGARVPERTWGSNHVRFLLDSVCMRLSTDIPVSYIVDESPFVLDRECWMVLGPDETLRESVAEHGRHELERTIAYWQDWVRYLALPVDWQDAVIRAAITLKLCQDEDSGGIIAAPTTSIPEAAGSGRNWDYRYCWLRDAAFVVRALNRLGATHSMEHYLRYVFNIAVDADTLQPMYALNGDSRLTETSVPHLAGYRGMGPVRVGNAAYSQRQHDVYGSVILASTQRFFDHRLIQRGGEPEYRRLVPLGHAAAALFDQPDAGIWEYRERAQTHTYSATMCWVACDRLGRIARHLGLEDEAEAWAGVANGMRQTILARAWNAERGHFTDDFDGQRLDASLLLMADVGLVSADDPRYIATVEAIGSALRRGNSLFRYVEADDFGLPETSFILCTFWYIEALATIGRRDEARELFESMLARRNRLGLLSEDMDVASGELWGNFPQAYSMVGLIHAAIRLSRRWEDVL</sequence>
<gene>
    <name evidence="2" type="ORF">EDC25_103121</name>
</gene>
<reference evidence="2 3" key="1">
    <citation type="submission" date="2019-03" db="EMBL/GenBank/DDBJ databases">
        <title>Genomic Encyclopedia of Type Strains, Phase IV (KMG-IV): sequencing the most valuable type-strain genomes for metagenomic binning, comparative biology and taxonomic classification.</title>
        <authorList>
            <person name="Goeker M."/>
        </authorList>
    </citation>
    <scope>NUCLEOTIDE SEQUENCE [LARGE SCALE GENOMIC DNA]</scope>
    <source>
        <strain evidence="2 3">DSM 21944</strain>
    </source>
</reference>
<dbReference type="Pfam" id="PF00723">
    <property type="entry name" value="Glyco_hydro_15"/>
    <property type="match status" value="1"/>
</dbReference>
<evidence type="ECO:0000313" key="2">
    <source>
        <dbReference type="EMBL" id="TCT00353.1"/>
    </source>
</evidence>